<comment type="caution">
    <text evidence="2">The sequence shown here is derived from an EMBL/GenBank/DDBJ whole genome shotgun (WGS) entry which is preliminary data.</text>
</comment>
<feature type="compositionally biased region" description="Basic and acidic residues" evidence="1">
    <location>
        <begin position="28"/>
        <end position="41"/>
    </location>
</feature>
<keyword evidence="3" id="KW-1185">Reference proteome</keyword>
<protein>
    <submittedName>
        <fullName evidence="2">Uncharacterized protein</fullName>
    </submittedName>
</protein>
<feature type="compositionally biased region" description="Basic and acidic residues" evidence="1">
    <location>
        <begin position="119"/>
        <end position="151"/>
    </location>
</feature>
<dbReference type="Proteomes" id="UP001419268">
    <property type="component" value="Unassembled WGS sequence"/>
</dbReference>
<feature type="region of interest" description="Disordered" evidence="1">
    <location>
        <begin position="1"/>
        <end position="66"/>
    </location>
</feature>
<evidence type="ECO:0000313" key="2">
    <source>
        <dbReference type="EMBL" id="KAK9088843.1"/>
    </source>
</evidence>
<feature type="compositionally biased region" description="Basic and acidic residues" evidence="1">
    <location>
        <begin position="49"/>
        <end position="66"/>
    </location>
</feature>
<gene>
    <name evidence="2" type="ORF">Scep_027925</name>
</gene>
<name>A0AAP0HHN7_9MAGN</name>
<feature type="region of interest" description="Disordered" evidence="1">
    <location>
        <begin position="107"/>
        <end position="208"/>
    </location>
</feature>
<accession>A0AAP0HHN7</accession>
<organism evidence="2 3">
    <name type="scientific">Stephania cephalantha</name>
    <dbReference type="NCBI Taxonomy" id="152367"/>
    <lineage>
        <taxon>Eukaryota</taxon>
        <taxon>Viridiplantae</taxon>
        <taxon>Streptophyta</taxon>
        <taxon>Embryophyta</taxon>
        <taxon>Tracheophyta</taxon>
        <taxon>Spermatophyta</taxon>
        <taxon>Magnoliopsida</taxon>
        <taxon>Ranunculales</taxon>
        <taxon>Menispermaceae</taxon>
        <taxon>Menispermoideae</taxon>
        <taxon>Cissampelideae</taxon>
        <taxon>Stephania</taxon>
    </lineage>
</organism>
<reference evidence="2 3" key="1">
    <citation type="submission" date="2024-01" db="EMBL/GenBank/DDBJ databases">
        <title>Genome assemblies of Stephania.</title>
        <authorList>
            <person name="Yang L."/>
        </authorList>
    </citation>
    <scope>NUCLEOTIDE SEQUENCE [LARGE SCALE GENOMIC DNA]</scope>
    <source>
        <strain evidence="2">JXDWG</strain>
        <tissue evidence="2">Leaf</tissue>
    </source>
</reference>
<dbReference type="AlphaFoldDB" id="A0AAP0HHN7"/>
<sequence>MDDLCLIDDPHLLGMARTKTAEAPENSEQEKENTAKSEQVGRKTQTTSYKKEKELRRGVGSSKKDCDLNDEAVATQASNLAGQQLAIRMSQATAVERSSSRQLNWIEEKGGKNKVKKTLNKEVKKVMKTERLTEKMEKMEKNVENEMKNEVEGTSGSESEDGEDSEKEVVEVRPNAKAHGKAKSRPSDKVAADDSSKPFPGGPINQSY</sequence>
<dbReference type="EMBL" id="JBBNAG010000012">
    <property type="protein sequence ID" value="KAK9088843.1"/>
    <property type="molecule type" value="Genomic_DNA"/>
</dbReference>
<evidence type="ECO:0000256" key="1">
    <source>
        <dbReference type="SAM" id="MobiDB-lite"/>
    </source>
</evidence>
<proteinExistence type="predicted"/>
<feature type="compositionally biased region" description="Basic and acidic residues" evidence="1">
    <location>
        <begin position="185"/>
        <end position="196"/>
    </location>
</feature>
<evidence type="ECO:0000313" key="3">
    <source>
        <dbReference type="Proteomes" id="UP001419268"/>
    </source>
</evidence>